<dbReference type="InterPro" id="IPR017871">
    <property type="entry name" value="ABC_transporter-like_CS"/>
</dbReference>
<evidence type="ECO:0000259" key="3">
    <source>
        <dbReference type="PROSITE" id="PS50893"/>
    </source>
</evidence>
<dbReference type="Pfam" id="PF00005">
    <property type="entry name" value="ABC_tran"/>
    <property type="match status" value="1"/>
</dbReference>
<dbReference type="InterPro" id="IPR003593">
    <property type="entry name" value="AAA+_ATPase"/>
</dbReference>
<dbReference type="PANTHER" id="PTHR43790">
    <property type="entry name" value="CARBOHYDRATE TRANSPORT ATP-BINDING PROTEIN MG119-RELATED"/>
    <property type="match status" value="1"/>
</dbReference>
<dbReference type="AlphaFoldDB" id="A0A402APM6"/>
<dbReference type="Gene3D" id="3.40.50.300">
    <property type="entry name" value="P-loop containing nucleotide triphosphate hydrolases"/>
    <property type="match status" value="1"/>
</dbReference>
<evidence type="ECO:0000313" key="5">
    <source>
        <dbReference type="Proteomes" id="UP000287188"/>
    </source>
</evidence>
<dbReference type="EMBL" id="BIFS01000001">
    <property type="protein sequence ID" value="GCE21128.1"/>
    <property type="molecule type" value="Genomic_DNA"/>
</dbReference>
<dbReference type="CDD" id="cd03216">
    <property type="entry name" value="ABC_Carb_Monos_I"/>
    <property type="match status" value="1"/>
</dbReference>
<dbReference type="PROSITE" id="PS50893">
    <property type="entry name" value="ABC_TRANSPORTER_2"/>
    <property type="match status" value="1"/>
</dbReference>
<dbReference type="InterPro" id="IPR027417">
    <property type="entry name" value="P-loop_NTPase"/>
</dbReference>
<accession>A0A402APM6</accession>
<dbReference type="RefSeq" id="WP_126552675.1">
    <property type="nucleotide sequence ID" value="NZ_BIFS01000001.1"/>
</dbReference>
<dbReference type="InterPro" id="IPR050107">
    <property type="entry name" value="ABC_carbohydrate_import_ATPase"/>
</dbReference>
<keyword evidence="5" id="KW-1185">Reference proteome</keyword>
<evidence type="ECO:0000313" key="4">
    <source>
        <dbReference type="EMBL" id="GCE21128.1"/>
    </source>
</evidence>
<feature type="domain" description="ABC transporter" evidence="3">
    <location>
        <begin position="14"/>
        <end position="253"/>
    </location>
</feature>
<dbReference type="Proteomes" id="UP000287188">
    <property type="component" value="Unassembled WGS sequence"/>
</dbReference>
<protein>
    <submittedName>
        <fullName evidence="4">ABC transporter ATP-binding protein</fullName>
    </submittedName>
</protein>
<proteinExistence type="predicted"/>
<keyword evidence="1" id="KW-0547">Nucleotide-binding</keyword>
<organism evidence="4 5">
    <name type="scientific">Dictyobacter kobayashii</name>
    <dbReference type="NCBI Taxonomy" id="2014872"/>
    <lineage>
        <taxon>Bacteria</taxon>
        <taxon>Bacillati</taxon>
        <taxon>Chloroflexota</taxon>
        <taxon>Ktedonobacteria</taxon>
        <taxon>Ktedonobacterales</taxon>
        <taxon>Dictyobacteraceae</taxon>
        <taxon>Dictyobacter</taxon>
    </lineage>
</organism>
<name>A0A402APM6_9CHLR</name>
<sequence length="262" mass="29134">MEEQTAPVEGVDAIRVEGLAKSFGPVKALRNINLHVKKGEILGLVGDNGAGKSTLIKIITGYIQPDAGTIFINGEPIRIRSVVQARSFGIETVYQDLALVNELSVYHNMFLRRELVQKPFWLLNNREMRRLAREHLSNIGIHLPSVDTPIAMLSGGQRQAIAIARAVYSNARILLLDEPLAAMGAREGAQILNLLRTLRARGDISIIMIAHNYAQVLEICDRVNMLQHGEITFDKKVEPSLLEELNNIVMNEYRVGSTHQQA</sequence>
<gene>
    <name evidence="4" type="ORF">KDK_49280</name>
</gene>
<reference evidence="5" key="1">
    <citation type="submission" date="2018-12" db="EMBL/GenBank/DDBJ databases">
        <title>Tengunoibacter tsumagoiensis gen. nov., sp. nov., Dictyobacter kobayashii sp. nov., D. alpinus sp. nov., and D. joshuensis sp. nov. and description of Dictyobacteraceae fam. nov. within the order Ktedonobacterales isolated from Tengu-no-mugimeshi.</title>
        <authorList>
            <person name="Wang C.M."/>
            <person name="Zheng Y."/>
            <person name="Sakai Y."/>
            <person name="Toyoda A."/>
            <person name="Minakuchi Y."/>
            <person name="Abe K."/>
            <person name="Yokota A."/>
            <person name="Yabe S."/>
        </authorList>
    </citation>
    <scope>NUCLEOTIDE SEQUENCE [LARGE SCALE GENOMIC DNA]</scope>
    <source>
        <strain evidence="5">Uno11</strain>
    </source>
</reference>
<dbReference type="OrthoDB" id="9771863at2"/>
<keyword evidence="2 4" id="KW-0067">ATP-binding</keyword>
<dbReference type="SUPFAM" id="SSF52540">
    <property type="entry name" value="P-loop containing nucleoside triphosphate hydrolases"/>
    <property type="match status" value="1"/>
</dbReference>
<dbReference type="PANTHER" id="PTHR43790:SF8">
    <property type="entry name" value="SUGAR ABC TRANSPORTER ATP-BINDING PROTEIN"/>
    <property type="match status" value="1"/>
</dbReference>
<dbReference type="SMART" id="SM00382">
    <property type="entry name" value="AAA"/>
    <property type="match status" value="1"/>
</dbReference>
<dbReference type="InterPro" id="IPR003439">
    <property type="entry name" value="ABC_transporter-like_ATP-bd"/>
</dbReference>
<evidence type="ECO:0000256" key="2">
    <source>
        <dbReference type="ARBA" id="ARBA00022840"/>
    </source>
</evidence>
<comment type="caution">
    <text evidence="4">The sequence shown here is derived from an EMBL/GenBank/DDBJ whole genome shotgun (WGS) entry which is preliminary data.</text>
</comment>
<dbReference type="GO" id="GO:0005524">
    <property type="term" value="F:ATP binding"/>
    <property type="evidence" value="ECO:0007669"/>
    <property type="project" value="UniProtKB-KW"/>
</dbReference>
<dbReference type="PROSITE" id="PS00211">
    <property type="entry name" value="ABC_TRANSPORTER_1"/>
    <property type="match status" value="1"/>
</dbReference>
<dbReference type="GO" id="GO:0016887">
    <property type="term" value="F:ATP hydrolysis activity"/>
    <property type="evidence" value="ECO:0007669"/>
    <property type="project" value="InterPro"/>
</dbReference>
<evidence type="ECO:0000256" key="1">
    <source>
        <dbReference type="ARBA" id="ARBA00022741"/>
    </source>
</evidence>